<protein>
    <recommendedName>
        <fullName evidence="5 9">Uracil-DNA glycosylase</fullName>
        <shortName evidence="9">UDG</shortName>
        <ecNumber evidence="4 9">3.2.2.27</ecNumber>
    </recommendedName>
</protein>
<comment type="function">
    <text evidence="2 9 11">Excises uracil residues from the DNA which can arise as a result of misincorporation of dUMP residues by DNA polymerase or due to deamination of cytosine.</text>
</comment>
<dbReference type="NCBIfam" id="NF003592">
    <property type="entry name" value="PRK05254.1-5"/>
    <property type="match status" value="1"/>
</dbReference>
<dbReference type="HAMAP" id="MF_00148">
    <property type="entry name" value="UDG"/>
    <property type="match status" value="1"/>
</dbReference>
<dbReference type="SUPFAM" id="SSF52141">
    <property type="entry name" value="Uracil-DNA glycosylase-like"/>
    <property type="match status" value="1"/>
</dbReference>
<evidence type="ECO:0000259" key="12">
    <source>
        <dbReference type="SMART" id="SM00986"/>
    </source>
</evidence>
<evidence type="ECO:0000313" key="13">
    <source>
        <dbReference type="EMBL" id="BEH91954.1"/>
    </source>
</evidence>
<dbReference type="EC" id="3.2.2.27" evidence="4 9"/>
<keyword evidence="6 9" id="KW-0227">DNA damage</keyword>
<keyword evidence="8 9" id="KW-0234">DNA repair</keyword>
<evidence type="ECO:0000256" key="4">
    <source>
        <dbReference type="ARBA" id="ARBA00012030"/>
    </source>
</evidence>
<dbReference type="InterPro" id="IPR036895">
    <property type="entry name" value="Uracil-DNA_glycosylase-like_sf"/>
</dbReference>
<comment type="subcellular location">
    <subcellularLocation>
        <location evidence="9">Cytoplasm</location>
    </subcellularLocation>
</comment>
<dbReference type="PANTHER" id="PTHR11264">
    <property type="entry name" value="URACIL-DNA GLYCOSYLASE"/>
    <property type="match status" value="1"/>
</dbReference>
<organism evidence="13 14">
    <name type="scientific">Turicibacter faecis</name>
    <dbReference type="NCBI Taxonomy" id="2963365"/>
    <lineage>
        <taxon>Bacteria</taxon>
        <taxon>Bacillati</taxon>
        <taxon>Bacillota</taxon>
        <taxon>Erysipelotrichia</taxon>
        <taxon>Erysipelotrichales</taxon>
        <taxon>Turicibacteraceae</taxon>
        <taxon>Turicibacter</taxon>
    </lineage>
</organism>
<comment type="catalytic activity">
    <reaction evidence="1 9 11">
        <text>Hydrolyzes single-stranded DNA or mismatched double-stranded DNA and polynucleotides, releasing free uracil.</text>
        <dbReference type="EC" id="3.2.2.27"/>
    </reaction>
</comment>
<evidence type="ECO:0000256" key="1">
    <source>
        <dbReference type="ARBA" id="ARBA00001400"/>
    </source>
</evidence>
<dbReference type="NCBIfam" id="NF003589">
    <property type="entry name" value="PRK05254.1-2"/>
    <property type="match status" value="1"/>
</dbReference>
<evidence type="ECO:0000256" key="11">
    <source>
        <dbReference type="RuleBase" id="RU003780"/>
    </source>
</evidence>
<dbReference type="RefSeq" id="WP_338506614.1">
    <property type="nucleotide sequence ID" value="NZ_AP028127.1"/>
</dbReference>
<dbReference type="CDD" id="cd10027">
    <property type="entry name" value="UDG-F1-like"/>
    <property type="match status" value="1"/>
</dbReference>
<gene>
    <name evidence="9 13" type="primary">ung</name>
    <name evidence="13" type="ORF">T23_20560</name>
</gene>
<evidence type="ECO:0000256" key="3">
    <source>
        <dbReference type="ARBA" id="ARBA00008184"/>
    </source>
</evidence>
<evidence type="ECO:0000256" key="10">
    <source>
        <dbReference type="PROSITE-ProRule" id="PRU10072"/>
    </source>
</evidence>
<evidence type="ECO:0000256" key="7">
    <source>
        <dbReference type="ARBA" id="ARBA00022801"/>
    </source>
</evidence>
<proteinExistence type="inferred from homology"/>
<feature type="domain" description="Uracil-DNA glycosylase-like" evidence="12">
    <location>
        <begin position="48"/>
        <end position="208"/>
    </location>
</feature>
<dbReference type="InterPro" id="IPR005122">
    <property type="entry name" value="Uracil-DNA_glycosylase-like"/>
</dbReference>
<evidence type="ECO:0000256" key="8">
    <source>
        <dbReference type="ARBA" id="ARBA00023204"/>
    </source>
</evidence>
<dbReference type="Gene3D" id="3.40.470.10">
    <property type="entry name" value="Uracil-DNA glycosylase-like domain"/>
    <property type="match status" value="1"/>
</dbReference>
<keyword evidence="14" id="KW-1185">Reference proteome</keyword>
<dbReference type="NCBIfam" id="TIGR00628">
    <property type="entry name" value="ung"/>
    <property type="match status" value="1"/>
</dbReference>
<dbReference type="SMART" id="SM00987">
    <property type="entry name" value="UreE_C"/>
    <property type="match status" value="1"/>
</dbReference>
<evidence type="ECO:0000256" key="5">
    <source>
        <dbReference type="ARBA" id="ARBA00018429"/>
    </source>
</evidence>
<evidence type="ECO:0000256" key="6">
    <source>
        <dbReference type="ARBA" id="ARBA00022763"/>
    </source>
</evidence>
<dbReference type="PANTHER" id="PTHR11264:SF0">
    <property type="entry name" value="URACIL-DNA GLYCOSYLASE"/>
    <property type="match status" value="1"/>
</dbReference>
<evidence type="ECO:0000256" key="2">
    <source>
        <dbReference type="ARBA" id="ARBA00002631"/>
    </source>
</evidence>
<accession>A0ABM8IQ53</accession>
<dbReference type="NCBIfam" id="NF003588">
    <property type="entry name" value="PRK05254.1-1"/>
    <property type="match status" value="1"/>
</dbReference>
<dbReference type="Pfam" id="PF03167">
    <property type="entry name" value="UDG"/>
    <property type="match status" value="1"/>
</dbReference>
<keyword evidence="9" id="KW-0963">Cytoplasm</keyword>
<dbReference type="InterPro" id="IPR018085">
    <property type="entry name" value="Ura-DNA_Glyclase_AS"/>
</dbReference>
<evidence type="ECO:0000256" key="9">
    <source>
        <dbReference type="HAMAP-Rule" id="MF_00148"/>
    </source>
</evidence>
<dbReference type="InterPro" id="IPR002043">
    <property type="entry name" value="UDG_fam1"/>
</dbReference>
<dbReference type="SMART" id="SM00986">
    <property type="entry name" value="UDG"/>
    <property type="match status" value="1"/>
</dbReference>
<feature type="active site" description="Proton acceptor" evidence="9 10">
    <location>
        <position position="63"/>
    </location>
</feature>
<reference evidence="13" key="1">
    <citation type="journal article" date="2024" name="Int. J. Syst. Evol. Microbiol.">
        <title>Turicibacter faecis sp. nov., isolated from faeces of heart failure mouse model.</title>
        <authorList>
            <person name="Imamura Y."/>
            <person name="Motooka D."/>
            <person name="Nakajima Y."/>
            <person name="Ito S."/>
            <person name="Kitakaze M."/>
            <person name="Iida T."/>
            <person name="Nakamura S."/>
        </authorList>
    </citation>
    <scope>NUCLEOTIDE SEQUENCE</scope>
    <source>
        <strain evidence="13">TC023</strain>
    </source>
</reference>
<comment type="similarity">
    <text evidence="3 9 11">Belongs to the uracil-DNA glycosylase (UDG) superfamily. UNG family.</text>
</comment>
<evidence type="ECO:0000313" key="14">
    <source>
        <dbReference type="Proteomes" id="UP001432099"/>
    </source>
</evidence>
<dbReference type="NCBIfam" id="NF003591">
    <property type="entry name" value="PRK05254.1-4"/>
    <property type="match status" value="1"/>
</dbReference>
<name>A0ABM8IQ53_9FIRM</name>
<sequence>MFIHNDWAPILEREFEKPYMKELFSKLHEQYEIETVYPPKKSVFRAFELTPYSAVKVVILGQDPYHGENQANGLSFSVTETTKIPPSLRNIFTELVSDIKCSYPTSGDLSKWAREGVLLLNSTLTVRSGQPMSHASMGWERFTDHILSCLNEKDAPIVFILWGNHARSKKRLIDQRKHLVLESVHPSPLSAHRGFFGSAPFSKTNEFLVSKGIHPIDWTLTK</sequence>
<dbReference type="Proteomes" id="UP001432099">
    <property type="component" value="Chromosome"/>
</dbReference>
<keyword evidence="7 9" id="KW-0378">Hydrolase</keyword>
<dbReference type="EMBL" id="AP028127">
    <property type="protein sequence ID" value="BEH91954.1"/>
    <property type="molecule type" value="Genomic_DNA"/>
</dbReference>
<dbReference type="PROSITE" id="PS00130">
    <property type="entry name" value="U_DNA_GLYCOSYLASE"/>
    <property type="match status" value="1"/>
</dbReference>